<evidence type="ECO:0000256" key="2">
    <source>
        <dbReference type="ARBA" id="ARBA00023242"/>
    </source>
</evidence>
<evidence type="ECO:0000313" key="6">
    <source>
        <dbReference type="WBParaSite" id="PDA_v2.g30088.t1"/>
    </source>
</evidence>
<dbReference type="InterPro" id="IPR000953">
    <property type="entry name" value="Chromo/chromo_shadow_dom"/>
</dbReference>
<dbReference type="InterPro" id="IPR016197">
    <property type="entry name" value="Chromo-like_dom_sf"/>
</dbReference>
<name>A0A914QEH3_9BILA</name>
<dbReference type="SMART" id="SM00298">
    <property type="entry name" value="CHROMO"/>
    <property type="match status" value="1"/>
</dbReference>
<comment type="subcellular location">
    <subcellularLocation>
        <location evidence="1">Nucleus</location>
    </subcellularLocation>
</comment>
<dbReference type="SUPFAM" id="SSF54160">
    <property type="entry name" value="Chromo domain-like"/>
    <property type="match status" value="1"/>
</dbReference>
<reference evidence="6" key="1">
    <citation type="submission" date="2022-11" db="UniProtKB">
        <authorList>
            <consortium name="WormBaseParasite"/>
        </authorList>
    </citation>
    <scope>IDENTIFICATION</scope>
</reference>
<dbReference type="CDD" id="cd00024">
    <property type="entry name" value="CD_CSD"/>
    <property type="match status" value="1"/>
</dbReference>
<evidence type="ECO:0000313" key="5">
    <source>
        <dbReference type="Proteomes" id="UP000887578"/>
    </source>
</evidence>
<evidence type="ECO:0000256" key="3">
    <source>
        <dbReference type="SAM" id="MobiDB-lite"/>
    </source>
</evidence>
<dbReference type="InterPro" id="IPR023780">
    <property type="entry name" value="Chromo_domain"/>
</dbReference>
<sequence>MVGQSGTNNAYEVEEILDMRVYKNGIRKFKVKWLGYSSRFNSWINEVDMDCPDLIKDFLKNRRQIQQQKKKSMKASKSITKKLKTIGKR</sequence>
<dbReference type="Pfam" id="PF00385">
    <property type="entry name" value="Chromo"/>
    <property type="match status" value="1"/>
</dbReference>
<dbReference type="AlphaFoldDB" id="A0A914QEH3"/>
<feature type="domain" description="Chromo" evidence="4">
    <location>
        <begin position="11"/>
        <end position="70"/>
    </location>
</feature>
<dbReference type="Gene3D" id="2.40.50.40">
    <property type="match status" value="1"/>
</dbReference>
<feature type="compositionally biased region" description="Basic residues" evidence="3">
    <location>
        <begin position="68"/>
        <end position="89"/>
    </location>
</feature>
<evidence type="ECO:0000256" key="1">
    <source>
        <dbReference type="ARBA" id="ARBA00004123"/>
    </source>
</evidence>
<protein>
    <submittedName>
        <fullName evidence="6">Chromo domain-containing protein</fullName>
    </submittedName>
</protein>
<dbReference type="Proteomes" id="UP000887578">
    <property type="component" value="Unplaced"/>
</dbReference>
<accession>A0A914QEH3</accession>
<evidence type="ECO:0000259" key="4">
    <source>
        <dbReference type="PROSITE" id="PS50013"/>
    </source>
</evidence>
<proteinExistence type="predicted"/>
<dbReference type="PANTHER" id="PTHR22812">
    <property type="entry name" value="CHROMOBOX PROTEIN"/>
    <property type="match status" value="1"/>
</dbReference>
<dbReference type="PROSITE" id="PS50013">
    <property type="entry name" value="CHROMO_2"/>
    <property type="match status" value="1"/>
</dbReference>
<keyword evidence="2" id="KW-0539">Nucleus</keyword>
<dbReference type="GO" id="GO:0005634">
    <property type="term" value="C:nucleus"/>
    <property type="evidence" value="ECO:0007669"/>
    <property type="project" value="UniProtKB-SubCell"/>
</dbReference>
<organism evidence="5 6">
    <name type="scientific">Panagrolaimus davidi</name>
    <dbReference type="NCBI Taxonomy" id="227884"/>
    <lineage>
        <taxon>Eukaryota</taxon>
        <taxon>Metazoa</taxon>
        <taxon>Ecdysozoa</taxon>
        <taxon>Nematoda</taxon>
        <taxon>Chromadorea</taxon>
        <taxon>Rhabditida</taxon>
        <taxon>Tylenchina</taxon>
        <taxon>Panagrolaimomorpha</taxon>
        <taxon>Panagrolaimoidea</taxon>
        <taxon>Panagrolaimidae</taxon>
        <taxon>Panagrolaimus</taxon>
    </lineage>
</organism>
<feature type="region of interest" description="Disordered" evidence="3">
    <location>
        <begin position="67"/>
        <end position="89"/>
    </location>
</feature>
<dbReference type="WBParaSite" id="PDA_v2.g30088.t1">
    <property type="protein sequence ID" value="PDA_v2.g30088.t1"/>
    <property type="gene ID" value="PDA_v2.g30088"/>
</dbReference>
<keyword evidence="5" id="KW-1185">Reference proteome</keyword>
<dbReference type="InterPro" id="IPR051219">
    <property type="entry name" value="Heterochromatin_chromo-domain"/>
</dbReference>